<dbReference type="SUPFAM" id="SSF53474">
    <property type="entry name" value="alpha/beta-Hydrolases"/>
    <property type="match status" value="1"/>
</dbReference>
<evidence type="ECO:0000313" key="2">
    <source>
        <dbReference type="EMBL" id="MFC4199136.1"/>
    </source>
</evidence>
<evidence type="ECO:0000313" key="3">
    <source>
        <dbReference type="Proteomes" id="UP001595792"/>
    </source>
</evidence>
<reference evidence="3" key="1">
    <citation type="journal article" date="2019" name="Int. J. Syst. Evol. Microbiol.">
        <title>The Global Catalogue of Microorganisms (GCM) 10K type strain sequencing project: providing services to taxonomists for standard genome sequencing and annotation.</title>
        <authorList>
            <consortium name="The Broad Institute Genomics Platform"/>
            <consortium name="The Broad Institute Genome Sequencing Center for Infectious Disease"/>
            <person name="Wu L."/>
            <person name="Ma J."/>
        </authorList>
    </citation>
    <scope>NUCLEOTIDE SEQUENCE [LARGE SCALE GENOMIC DNA]</scope>
    <source>
        <strain evidence="3">CCM 8689</strain>
    </source>
</reference>
<dbReference type="InterPro" id="IPR000073">
    <property type="entry name" value="AB_hydrolase_1"/>
</dbReference>
<dbReference type="RefSeq" id="WP_378963191.1">
    <property type="nucleotide sequence ID" value="NZ_JBHSBY010000146.1"/>
</dbReference>
<gene>
    <name evidence="2" type="ORF">ACFOUY_20685</name>
</gene>
<keyword evidence="2" id="KW-0378">Hydrolase</keyword>
<keyword evidence="3" id="KW-1185">Reference proteome</keyword>
<dbReference type="PANTHER" id="PTHR46331">
    <property type="entry name" value="VALACYCLOVIR HYDROLASE"/>
    <property type="match status" value="1"/>
</dbReference>
<protein>
    <submittedName>
        <fullName evidence="2">Alpha/beta fold hydrolase</fullName>
    </submittedName>
</protein>
<dbReference type="Gene3D" id="3.40.50.1820">
    <property type="entry name" value="alpha/beta hydrolase"/>
    <property type="match status" value="1"/>
</dbReference>
<organism evidence="2 3">
    <name type="scientific">Pedobacter jamesrossensis</name>
    <dbReference type="NCBI Taxonomy" id="1908238"/>
    <lineage>
        <taxon>Bacteria</taxon>
        <taxon>Pseudomonadati</taxon>
        <taxon>Bacteroidota</taxon>
        <taxon>Sphingobacteriia</taxon>
        <taxon>Sphingobacteriales</taxon>
        <taxon>Sphingobacteriaceae</taxon>
        <taxon>Pedobacter</taxon>
    </lineage>
</organism>
<proteinExistence type="predicted"/>
<evidence type="ECO:0000259" key="1">
    <source>
        <dbReference type="Pfam" id="PF00561"/>
    </source>
</evidence>
<feature type="domain" description="AB hydrolase-1" evidence="1">
    <location>
        <begin position="49"/>
        <end position="149"/>
    </location>
</feature>
<dbReference type="PANTHER" id="PTHR46331:SF2">
    <property type="entry name" value="VALACYCLOVIR HYDROLASE"/>
    <property type="match status" value="1"/>
</dbReference>
<comment type="caution">
    <text evidence="2">The sequence shown here is derived from an EMBL/GenBank/DDBJ whole genome shotgun (WGS) entry which is preliminary data.</text>
</comment>
<dbReference type="Proteomes" id="UP001595792">
    <property type="component" value="Unassembled WGS sequence"/>
</dbReference>
<accession>A0ABV8NQN1</accession>
<dbReference type="GO" id="GO:0016787">
    <property type="term" value="F:hydrolase activity"/>
    <property type="evidence" value="ECO:0007669"/>
    <property type="project" value="UniProtKB-KW"/>
</dbReference>
<dbReference type="InterPro" id="IPR029058">
    <property type="entry name" value="AB_hydrolase_fold"/>
</dbReference>
<sequence length="286" mass="31365">MLVESLLFLWSTPVNAQQNNNTEKSIKAGYAPINGIKMYYEIHGEGNIPLVLIHGGGSTIETSFGNLLPLLSDYGKIIAVELQAHGRTSDRNAPETFEQDADDVVALLKYLKIDSANILGFSNGGTTTMQIAIRHPEIVNKIVVISANYKRVGLIAGFFEGMQPAKIDNMPQPLKSAFLKLTPDEGKLQTMFEKDKNRMLNFKDYTDKDISSIKADALLIVAQNDVITIEHTLQMAKLIPSAQLVVLPGNHGSFIGEACTIEKNSQTPKATAILITDFLKDKAKVH</sequence>
<name>A0ABV8NQN1_9SPHI</name>
<dbReference type="EMBL" id="JBHSBY010000146">
    <property type="protein sequence ID" value="MFC4199136.1"/>
    <property type="molecule type" value="Genomic_DNA"/>
</dbReference>
<dbReference type="Pfam" id="PF00561">
    <property type="entry name" value="Abhydrolase_1"/>
    <property type="match status" value="1"/>
</dbReference>